<feature type="compositionally biased region" description="Basic and acidic residues" evidence="1">
    <location>
        <begin position="281"/>
        <end position="293"/>
    </location>
</feature>
<sequence length="425" mass="48903">MGKGFNNYMTKKFFHPASKDNIKRKWMAEQKTAFEKKQQEDLLAQYQKEQEVLSNRALLGDEKAKLGLSFLYDAPPGLKKKEEPEGQQEVKFEWQRKYNAPREAYAKDDDTIRDQPFGIEVRNVRCIKCRQWGHVNTDKICPLYGKNLTAEPELPTSSNETLLSNLKSEGFALKNCVLSKMMGSDPSDSHSILAQEDEDDPEVKFLKSLTPKQKKKLLKKLNRLQSEKGVGKKSKHKKKKSKSKKDFSDSESSDDGGAKSKHSKSLKRRKSSSSSDSAGENNHRKGRLLDKSHRPQGMKGSRDRSVSPVGHQEAPHRNMSNSNRHRKTERCMSSDERQKEGRSGHDRRASPDCHRSKDRKEGRAYSPHGGKRKSERDTREGSQSDSERGGRYSEKHRRRQERDSRSRSLESNDSSSRRDRRRRDK</sequence>
<proteinExistence type="predicted"/>
<feature type="compositionally biased region" description="Basic and acidic residues" evidence="1">
    <location>
        <begin position="372"/>
        <end position="393"/>
    </location>
</feature>
<dbReference type="PANTHER" id="PTHR13151:SF2">
    <property type="entry name" value="COREPRESSOR INTERACTING WITH RBPJ 1"/>
    <property type="match status" value="1"/>
</dbReference>
<dbReference type="EMBL" id="JAWDGP010003079">
    <property type="protein sequence ID" value="KAK3777468.1"/>
    <property type="molecule type" value="Genomic_DNA"/>
</dbReference>
<dbReference type="Proteomes" id="UP001283361">
    <property type="component" value="Unassembled WGS sequence"/>
</dbReference>
<feature type="region of interest" description="Disordered" evidence="1">
    <location>
        <begin position="208"/>
        <end position="425"/>
    </location>
</feature>
<dbReference type="AlphaFoldDB" id="A0AAE0ZY72"/>
<evidence type="ECO:0000313" key="4">
    <source>
        <dbReference type="Proteomes" id="UP001283361"/>
    </source>
</evidence>
<evidence type="ECO:0000259" key="2">
    <source>
        <dbReference type="SMART" id="SM01083"/>
    </source>
</evidence>
<evidence type="ECO:0000256" key="1">
    <source>
        <dbReference type="SAM" id="MobiDB-lite"/>
    </source>
</evidence>
<dbReference type="GO" id="GO:0003714">
    <property type="term" value="F:transcription corepressor activity"/>
    <property type="evidence" value="ECO:0007669"/>
    <property type="project" value="InterPro"/>
</dbReference>
<feature type="compositionally biased region" description="Basic residues" evidence="1">
    <location>
        <begin position="212"/>
        <end position="222"/>
    </location>
</feature>
<name>A0AAE0ZY72_9GAST</name>
<feature type="domain" description="CBF1-interacting co-repressor CIR N-terminal" evidence="2">
    <location>
        <begin position="13"/>
        <end position="49"/>
    </location>
</feature>
<dbReference type="InterPro" id="IPR040014">
    <property type="entry name" value="CIR1"/>
</dbReference>
<gene>
    <name evidence="3" type="ORF">RRG08_032571</name>
</gene>
<accession>A0AAE0ZY72</accession>
<evidence type="ECO:0000313" key="3">
    <source>
        <dbReference type="EMBL" id="KAK3777468.1"/>
    </source>
</evidence>
<feature type="compositionally biased region" description="Basic and acidic residues" evidence="1">
    <location>
        <begin position="329"/>
        <end position="363"/>
    </location>
</feature>
<dbReference type="InterPro" id="IPR019339">
    <property type="entry name" value="CIR_N_dom"/>
</dbReference>
<dbReference type="GO" id="GO:0005634">
    <property type="term" value="C:nucleus"/>
    <property type="evidence" value="ECO:0007669"/>
    <property type="project" value="TreeGrafter"/>
</dbReference>
<keyword evidence="4" id="KW-1185">Reference proteome</keyword>
<dbReference type="SMART" id="SM01083">
    <property type="entry name" value="Cir_N"/>
    <property type="match status" value="1"/>
</dbReference>
<feature type="compositionally biased region" description="Basic and acidic residues" evidence="1">
    <location>
        <begin position="400"/>
        <end position="410"/>
    </location>
</feature>
<reference evidence="3" key="1">
    <citation type="journal article" date="2023" name="G3 (Bethesda)">
        <title>A reference genome for the long-term kleptoplast-retaining sea slug Elysia crispata morphotype clarki.</title>
        <authorList>
            <person name="Eastman K.E."/>
            <person name="Pendleton A.L."/>
            <person name="Shaikh M.A."/>
            <person name="Suttiyut T."/>
            <person name="Ogas R."/>
            <person name="Tomko P."/>
            <person name="Gavelis G."/>
            <person name="Widhalm J.R."/>
            <person name="Wisecaver J.H."/>
        </authorList>
    </citation>
    <scope>NUCLEOTIDE SEQUENCE</scope>
    <source>
        <strain evidence="3">ECLA1</strain>
    </source>
</reference>
<organism evidence="3 4">
    <name type="scientific">Elysia crispata</name>
    <name type="common">lettuce slug</name>
    <dbReference type="NCBI Taxonomy" id="231223"/>
    <lineage>
        <taxon>Eukaryota</taxon>
        <taxon>Metazoa</taxon>
        <taxon>Spiralia</taxon>
        <taxon>Lophotrochozoa</taxon>
        <taxon>Mollusca</taxon>
        <taxon>Gastropoda</taxon>
        <taxon>Heterobranchia</taxon>
        <taxon>Euthyneura</taxon>
        <taxon>Panpulmonata</taxon>
        <taxon>Sacoglossa</taxon>
        <taxon>Placobranchoidea</taxon>
        <taxon>Plakobranchidae</taxon>
        <taxon>Elysia</taxon>
    </lineage>
</organism>
<dbReference type="PANTHER" id="PTHR13151">
    <property type="entry name" value="CBF1 INTERACTING COREPRESSOR CIR"/>
    <property type="match status" value="1"/>
</dbReference>
<feature type="compositionally biased region" description="Basic residues" evidence="1">
    <location>
        <begin position="259"/>
        <end position="271"/>
    </location>
</feature>
<dbReference type="Pfam" id="PF10197">
    <property type="entry name" value="Cir_N"/>
    <property type="match status" value="1"/>
</dbReference>
<comment type="caution">
    <text evidence="3">The sequence shown here is derived from an EMBL/GenBank/DDBJ whole genome shotgun (WGS) entry which is preliminary data.</text>
</comment>
<protein>
    <recommendedName>
        <fullName evidence="2">CBF1-interacting co-repressor CIR N-terminal domain-containing protein</fullName>
    </recommendedName>
</protein>
<feature type="compositionally biased region" description="Basic residues" evidence="1">
    <location>
        <begin position="231"/>
        <end position="243"/>
    </location>
</feature>